<dbReference type="GO" id="GO:0016926">
    <property type="term" value="P:protein desumoylation"/>
    <property type="evidence" value="ECO:0007669"/>
    <property type="project" value="UniProtKB-ARBA"/>
</dbReference>
<evidence type="ECO:0000256" key="2">
    <source>
        <dbReference type="ARBA" id="ARBA00022670"/>
    </source>
</evidence>
<dbReference type="Gene3D" id="3.40.395.10">
    <property type="entry name" value="Adenoviral Proteinase, Chain A"/>
    <property type="match status" value="1"/>
</dbReference>
<accession>A0A7J7CAG8</accession>
<keyword evidence="4" id="KW-0788">Thiol protease</keyword>
<dbReference type="Proteomes" id="UP000593562">
    <property type="component" value="Unassembled WGS sequence"/>
</dbReference>
<protein>
    <submittedName>
        <fullName evidence="6">Cysteine proteinases superfamily protein putative isoform 1</fullName>
    </submittedName>
</protein>
<keyword evidence="2" id="KW-0645">Protease</keyword>
<reference evidence="6 7" key="1">
    <citation type="journal article" date="2020" name="Nat. Commun.">
        <title>Genome of Tripterygium wilfordii and identification of cytochrome P450 involved in triptolide biosynthesis.</title>
        <authorList>
            <person name="Tu L."/>
            <person name="Su P."/>
            <person name="Zhang Z."/>
            <person name="Gao L."/>
            <person name="Wang J."/>
            <person name="Hu T."/>
            <person name="Zhou J."/>
            <person name="Zhang Y."/>
            <person name="Zhao Y."/>
            <person name="Liu Y."/>
            <person name="Song Y."/>
            <person name="Tong Y."/>
            <person name="Lu Y."/>
            <person name="Yang J."/>
            <person name="Xu C."/>
            <person name="Jia M."/>
            <person name="Peters R.J."/>
            <person name="Huang L."/>
            <person name="Gao W."/>
        </authorList>
    </citation>
    <scope>NUCLEOTIDE SEQUENCE [LARGE SCALE GENOMIC DNA]</scope>
    <source>
        <strain evidence="7">cv. XIE 37</strain>
        <tissue evidence="6">Leaf</tissue>
    </source>
</reference>
<dbReference type="InParanoid" id="A0A7J7CAG8"/>
<dbReference type="FunCoup" id="A0A7J7CAG8">
    <property type="interactions" value="159"/>
</dbReference>
<comment type="caution">
    <text evidence="6">The sequence shown here is derived from an EMBL/GenBank/DDBJ whole genome shotgun (WGS) entry which is preliminary data.</text>
</comment>
<evidence type="ECO:0000256" key="3">
    <source>
        <dbReference type="ARBA" id="ARBA00022801"/>
    </source>
</evidence>
<dbReference type="Pfam" id="PF02902">
    <property type="entry name" value="Peptidase_C48"/>
    <property type="match status" value="1"/>
</dbReference>
<dbReference type="GO" id="GO:0008234">
    <property type="term" value="F:cysteine-type peptidase activity"/>
    <property type="evidence" value="ECO:0007669"/>
    <property type="project" value="UniProtKB-KW"/>
</dbReference>
<dbReference type="OrthoDB" id="1939479at2759"/>
<dbReference type="SUPFAM" id="SSF54001">
    <property type="entry name" value="Cysteine proteinases"/>
    <property type="match status" value="1"/>
</dbReference>
<dbReference type="InterPro" id="IPR038765">
    <property type="entry name" value="Papain-like_cys_pep_sf"/>
</dbReference>
<evidence type="ECO:0000256" key="4">
    <source>
        <dbReference type="ARBA" id="ARBA00022807"/>
    </source>
</evidence>
<keyword evidence="7" id="KW-1185">Reference proteome</keyword>
<dbReference type="AlphaFoldDB" id="A0A7J7CAG8"/>
<name>A0A7J7CAG8_TRIWF</name>
<evidence type="ECO:0000313" key="6">
    <source>
        <dbReference type="EMBL" id="KAF5730925.1"/>
    </source>
</evidence>
<dbReference type="PROSITE" id="PS50600">
    <property type="entry name" value="ULP_PROTEASE"/>
    <property type="match status" value="1"/>
</dbReference>
<evidence type="ECO:0000259" key="5">
    <source>
        <dbReference type="PROSITE" id="PS50600"/>
    </source>
</evidence>
<organism evidence="6 7">
    <name type="scientific">Tripterygium wilfordii</name>
    <name type="common">Thunder God vine</name>
    <dbReference type="NCBI Taxonomy" id="458696"/>
    <lineage>
        <taxon>Eukaryota</taxon>
        <taxon>Viridiplantae</taxon>
        <taxon>Streptophyta</taxon>
        <taxon>Embryophyta</taxon>
        <taxon>Tracheophyta</taxon>
        <taxon>Spermatophyta</taxon>
        <taxon>Magnoliopsida</taxon>
        <taxon>eudicotyledons</taxon>
        <taxon>Gunneridae</taxon>
        <taxon>Pentapetalae</taxon>
        <taxon>rosids</taxon>
        <taxon>fabids</taxon>
        <taxon>Celastrales</taxon>
        <taxon>Celastraceae</taxon>
        <taxon>Tripterygium</taxon>
    </lineage>
</organism>
<evidence type="ECO:0000313" key="7">
    <source>
        <dbReference type="Proteomes" id="UP000593562"/>
    </source>
</evidence>
<keyword evidence="3" id="KW-0378">Hydrolase</keyword>
<feature type="domain" description="Ubiquitin-like protease family profile" evidence="5">
    <location>
        <begin position="78"/>
        <end position="253"/>
    </location>
</feature>
<dbReference type="PANTHER" id="PTHR46915">
    <property type="entry name" value="UBIQUITIN-LIKE PROTEASE 4-RELATED"/>
    <property type="match status" value="1"/>
</dbReference>
<dbReference type="InterPro" id="IPR003653">
    <property type="entry name" value="Peptidase_C48_C"/>
</dbReference>
<proteinExistence type="inferred from homology"/>
<evidence type="ECO:0000256" key="1">
    <source>
        <dbReference type="ARBA" id="ARBA00005234"/>
    </source>
</evidence>
<gene>
    <name evidence="6" type="ORF">HS088_TW19G00527</name>
</gene>
<sequence length="292" mass="34511">MGKQKKNVGEEESPVVDLSCPSSKIYEDISKHRTCWLHNVAYLRGIRKKISKQQAEQLRSFELTSPCFLGTFPSSRRSKVTKMHENAITKETKKLDSTTFESYFQNLWRSLPEDKRISFTYIDCLWFSLYMNISTKEKVLSWIKRKQIFSKKYVIVPIVIWSHWNLLIFCNFDESMQSKTRTPCMLLLDSLENANPRRLEPDIRKFVWDIYKTEGRTEDRKSIYRIPLLVPKVPQQRDGEECGGFVLYYINQFVQGAPENFSIKDFPYFMDRNWFSADIVAHFCGELKALKM</sequence>
<dbReference type="PANTHER" id="PTHR46915:SF6">
    <property type="entry name" value="CYSTEINE PROTEINASES SUPERFAMILY PROTEIN"/>
    <property type="match status" value="1"/>
</dbReference>
<comment type="similarity">
    <text evidence="1">Belongs to the peptidase C48 family.</text>
</comment>
<dbReference type="EMBL" id="JAAARO010000019">
    <property type="protein sequence ID" value="KAF5730925.1"/>
    <property type="molecule type" value="Genomic_DNA"/>
</dbReference>
<dbReference type="GO" id="GO:0006508">
    <property type="term" value="P:proteolysis"/>
    <property type="evidence" value="ECO:0007669"/>
    <property type="project" value="UniProtKB-KW"/>
</dbReference>